<sequence length="133" mass="14930">MCMSGILFLIFFCLPLMFSLCIILIRKSKTFPGPFLEAEVSPRTEDCLTIVVSPLLKIHNDTDFSMELRFQRPQHKEVDYASVMLKVGDTIDDSMAAFGAINLSGERKKTLNSLSVGMFQACFPLPNFDIEIA</sequence>
<keyword evidence="1" id="KW-0812">Transmembrane</keyword>
<dbReference type="Proteomes" id="UP000187609">
    <property type="component" value="Unassembled WGS sequence"/>
</dbReference>
<evidence type="ECO:0000313" key="3">
    <source>
        <dbReference type="Proteomes" id="UP000187609"/>
    </source>
</evidence>
<accession>A0A314L3V3</accession>
<organism evidence="2 3">
    <name type="scientific">Nicotiana attenuata</name>
    <name type="common">Coyote tobacco</name>
    <dbReference type="NCBI Taxonomy" id="49451"/>
    <lineage>
        <taxon>Eukaryota</taxon>
        <taxon>Viridiplantae</taxon>
        <taxon>Streptophyta</taxon>
        <taxon>Embryophyta</taxon>
        <taxon>Tracheophyta</taxon>
        <taxon>Spermatophyta</taxon>
        <taxon>Magnoliopsida</taxon>
        <taxon>eudicotyledons</taxon>
        <taxon>Gunneridae</taxon>
        <taxon>Pentapetalae</taxon>
        <taxon>asterids</taxon>
        <taxon>lamiids</taxon>
        <taxon>Solanales</taxon>
        <taxon>Solanaceae</taxon>
        <taxon>Nicotianoideae</taxon>
        <taxon>Nicotianeae</taxon>
        <taxon>Nicotiana</taxon>
    </lineage>
</organism>
<protein>
    <submittedName>
        <fullName evidence="2">Uncharacterized protein</fullName>
    </submittedName>
</protein>
<keyword evidence="3" id="KW-1185">Reference proteome</keyword>
<keyword evidence="1" id="KW-0472">Membrane</keyword>
<dbReference type="EMBL" id="MJEQ01000438">
    <property type="protein sequence ID" value="OIT36381.1"/>
    <property type="molecule type" value="Genomic_DNA"/>
</dbReference>
<comment type="caution">
    <text evidence="2">The sequence shown here is derived from an EMBL/GenBank/DDBJ whole genome shotgun (WGS) entry which is preliminary data.</text>
</comment>
<feature type="non-terminal residue" evidence="2">
    <location>
        <position position="133"/>
    </location>
</feature>
<dbReference type="AlphaFoldDB" id="A0A314L3V3"/>
<dbReference type="Gramene" id="OIT36381">
    <property type="protein sequence ID" value="OIT36381"/>
    <property type="gene ID" value="A4A49_35325"/>
</dbReference>
<evidence type="ECO:0000313" key="2">
    <source>
        <dbReference type="EMBL" id="OIT36381.1"/>
    </source>
</evidence>
<feature type="transmembrane region" description="Helical" evidence="1">
    <location>
        <begin position="6"/>
        <end position="25"/>
    </location>
</feature>
<proteinExistence type="predicted"/>
<gene>
    <name evidence="2" type="ORF">A4A49_35325</name>
</gene>
<reference evidence="2" key="1">
    <citation type="submission" date="2016-11" db="EMBL/GenBank/DDBJ databases">
        <title>The genome of Nicotiana attenuata.</title>
        <authorList>
            <person name="Xu S."/>
            <person name="Brockmoeller T."/>
            <person name="Gaquerel E."/>
            <person name="Navarro A."/>
            <person name="Kuhl H."/>
            <person name="Gase K."/>
            <person name="Ling Z."/>
            <person name="Zhou W."/>
            <person name="Kreitzer C."/>
            <person name="Stanke M."/>
            <person name="Tang H."/>
            <person name="Lyons E."/>
            <person name="Pandey P."/>
            <person name="Pandey S.P."/>
            <person name="Timmermann B."/>
            <person name="Baldwin I.T."/>
        </authorList>
    </citation>
    <scope>NUCLEOTIDE SEQUENCE [LARGE SCALE GENOMIC DNA]</scope>
    <source>
        <strain evidence="2">UT</strain>
    </source>
</reference>
<keyword evidence="1" id="KW-1133">Transmembrane helix</keyword>
<name>A0A314L3V3_NICAT</name>
<evidence type="ECO:0000256" key="1">
    <source>
        <dbReference type="SAM" id="Phobius"/>
    </source>
</evidence>